<accession>A0ABS9WWG6</accession>
<comment type="caution">
    <text evidence="2">The sequence shown here is derived from an EMBL/GenBank/DDBJ whole genome shotgun (WGS) entry which is preliminary data.</text>
</comment>
<sequence length="196" mass="22097">MPNSIDPNKGKPLFSRHEHALEKAYEVCPECGSELTIKRGKSGAFFSCSNYPNCQYTRSVVEHERVEDTPLPGSECPLCGHELAVKQGRYGMFIGCTSYPDCHHIEEEQAHDTPSVPCPVCLSKGCIGLLKEKTNRFGKTFYSCDQYPKCKYVLNHQPVEHVCPQCHWPILIKRVMASGEVLSCPQKQCDYKLKTL</sequence>
<reference evidence="2" key="1">
    <citation type="submission" date="2022-01" db="EMBL/GenBank/DDBJ databases">
        <title>Colwellia maritima, isolated from seawater.</title>
        <authorList>
            <person name="Kristyanto S."/>
            <person name="Jung J."/>
            <person name="Jeon C.O."/>
        </authorList>
    </citation>
    <scope>NUCLEOTIDE SEQUENCE</scope>
    <source>
        <strain evidence="2">MSW7</strain>
    </source>
</reference>
<dbReference type="EMBL" id="JAKKSL010000001">
    <property type="protein sequence ID" value="MCI2282299.1"/>
    <property type="molecule type" value="Genomic_DNA"/>
</dbReference>
<dbReference type="PANTHER" id="PTHR42785:SF1">
    <property type="entry name" value="DNA TOPOISOMERASE"/>
    <property type="match status" value="1"/>
</dbReference>
<dbReference type="InterPro" id="IPR013498">
    <property type="entry name" value="Topo_IA_Znf"/>
</dbReference>
<protein>
    <submittedName>
        <fullName evidence="2">Topoisomerase DNA-binding C4 zinc finger domain-containing protein</fullName>
    </submittedName>
</protein>
<evidence type="ECO:0000313" key="3">
    <source>
        <dbReference type="Proteomes" id="UP001139646"/>
    </source>
</evidence>
<evidence type="ECO:0000259" key="1">
    <source>
        <dbReference type="Pfam" id="PF01396"/>
    </source>
</evidence>
<proteinExistence type="predicted"/>
<feature type="domain" description="DNA topoisomerase type IA zn finger" evidence="1">
    <location>
        <begin position="126"/>
        <end position="158"/>
    </location>
</feature>
<feature type="domain" description="DNA topoisomerase type IA zn finger" evidence="1">
    <location>
        <begin position="26"/>
        <end position="60"/>
    </location>
</feature>
<keyword evidence="2" id="KW-0238">DNA-binding</keyword>
<dbReference type="Gene3D" id="3.30.65.10">
    <property type="entry name" value="Bacterial Topoisomerase I, domain 1"/>
    <property type="match status" value="3"/>
</dbReference>
<organism evidence="2 3">
    <name type="scientific">Colwellia maritima</name>
    <dbReference type="NCBI Taxonomy" id="2912588"/>
    <lineage>
        <taxon>Bacteria</taxon>
        <taxon>Pseudomonadati</taxon>
        <taxon>Pseudomonadota</taxon>
        <taxon>Gammaproteobacteria</taxon>
        <taxon>Alteromonadales</taxon>
        <taxon>Colwelliaceae</taxon>
        <taxon>Colwellia</taxon>
    </lineage>
</organism>
<dbReference type="RefSeq" id="WP_242282917.1">
    <property type="nucleotide sequence ID" value="NZ_JAKKSL010000001.1"/>
</dbReference>
<dbReference type="GO" id="GO:0003677">
    <property type="term" value="F:DNA binding"/>
    <property type="evidence" value="ECO:0007669"/>
    <property type="project" value="UniProtKB-KW"/>
</dbReference>
<dbReference type="PANTHER" id="PTHR42785">
    <property type="entry name" value="DNA TOPOISOMERASE, TYPE IA, CORE"/>
    <property type="match status" value="1"/>
</dbReference>
<dbReference type="InterPro" id="IPR000380">
    <property type="entry name" value="Topo_IA"/>
</dbReference>
<dbReference type="SUPFAM" id="SSF57783">
    <property type="entry name" value="Zinc beta-ribbon"/>
    <property type="match status" value="2"/>
</dbReference>
<evidence type="ECO:0000313" key="2">
    <source>
        <dbReference type="EMBL" id="MCI2282299.1"/>
    </source>
</evidence>
<dbReference type="Pfam" id="PF01396">
    <property type="entry name" value="Zn_ribbon_Top1"/>
    <property type="match status" value="3"/>
</dbReference>
<keyword evidence="3" id="KW-1185">Reference proteome</keyword>
<dbReference type="Proteomes" id="UP001139646">
    <property type="component" value="Unassembled WGS sequence"/>
</dbReference>
<gene>
    <name evidence="2" type="ORF">L3081_01400</name>
</gene>
<feature type="domain" description="DNA topoisomerase type IA zn finger" evidence="1">
    <location>
        <begin position="74"/>
        <end position="108"/>
    </location>
</feature>
<name>A0ABS9WWG6_9GAMM</name>